<feature type="region of interest" description="Disordered" evidence="1">
    <location>
        <begin position="295"/>
        <end position="386"/>
    </location>
</feature>
<reference evidence="2 3" key="2">
    <citation type="submission" date="2018-11" db="EMBL/GenBank/DDBJ databases">
        <authorList>
            <consortium name="Pathogen Informatics"/>
        </authorList>
    </citation>
    <scope>NUCLEOTIDE SEQUENCE [LARGE SCALE GENOMIC DNA]</scope>
    <source>
        <strain evidence="2 3">Egypt</strain>
    </source>
</reference>
<organism evidence="4">
    <name type="scientific">Echinostoma caproni</name>
    <dbReference type="NCBI Taxonomy" id="27848"/>
    <lineage>
        <taxon>Eukaryota</taxon>
        <taxon>Metazoa</taxon>
        <taxon>Spiralia</taxon>
        <taxon>Lophotrochozoa</taxon>
        <taxon>Platyhelminthes</taxon>
        <taxon>Trematoda</taxon>
        <taxon>Digenea</taxon>
        <taxon>Plagiorchiida</taxon>
        <taxon>Echinostomata</taxon>
        <taxon>Echinostomatoidea</taxon>
        <taxon>Echinostomatidae</taxon>
        <taxon>Echinostoma</taxon>
    </lineage>
</organism>
<sequence>MDSVTVLATQLLQDDLVPITSQQRNSHNVLGALQACNLSQLLPKLRKMVILTGDGDLINLAQQAQNAARKILQSYGSFFDSALLMNGNSGTVLNLADTPVENNQRQCAGDRSVRKCVNRGTQSFVDTPSVVPDKKDAFTMTQDVIPPLAGESRTAYLMQLRKQLTSEQEQARNLSSQLLHCQRGAEKMRLNWIQREAELQAELRACQDRESELIKSNTELRNELRLADYQISQLQFRLSLLERVPSSRAAFGVAHQLLESDRTVPLDMNRATLTRSSNLCEPSCCENGLSVIHRSAGEKRKPAASSKRTDSANAPYENIQVPPVKLRDSTLRHSTDVSATSSPERVLTPQPNDEKQPEPQDSMDEQSIASTVSHSSEDASSLHTADELEFRKGLAQLDERINTMRRALLPRDRIRVV</sequence>
<proteinExistence type="predicted"/>
<evidence type="ECO:0000313" key="2">
    <source>
        <dbReference type="EMBL" id="VDP78183.1"/>
    </source>
</evidence>
<protein>
    <submittedName>
        <fullName evidence="4">Tick transposon</fullName>
    </submittedName>
</protein>
<name>A0A183AHD1_9TREM</name>
<gene>
    <name evidence="2" type="ORF">ECPE_LOCUS6366</name>
</gene>
<reference evidence="4" key="1">
    <citation type="submission" date="2016-06" db="UniProtKB">
        <authorList>
            <consortium name="WormBaseParasite"/>
        </authorList>
    </citation>
    <scope>IDENTIFICATION</scope>
</reference>
<evidence type="ECO:0000256" key="1">
    <source>
        <dbReference type="SAM" id="MobiDB-lite"/>
    </source>
</evidence>
<feature type="compositionally biased region" description="Polar residues" evidence="1">
    <location>
        <begin position="365"/>
        <end position="383"/>
    </location>
</feature>
<accession>A0A183AHD1</accession>
<keyword evidence="3" id="KW-1185">Reference proteome</keyword>
<evidence type="ECO:0000313" key="4">
    <source>
        <dbReference type="WBParaSite" id="ECPE_0000637901-mRNA-1"/>
    </source>
</evidence>
<dbReference type="WBParaSite" id="ECPE_0000637901-mRNA-1">
    <property type="protein sequence ID" value="ECPE_0000637901-mRNA-1"/>
    <property type="gene ID" value="ECPE_0000637901"/>
</dbReference>
<dbReference type="OrthoDB" id="6283893at2759"/>
<dbReference type="Proteomes" id="UP000272942">
    <property type="component" value="Unassembled WGS sequence"/>
</dbReference>
<evidence type="ECO:0000313" key="3">
    <source>
        <dbReference type="Proteomes" id="UP000272942"/>
    </source>
</evidence>
<dbReference type="EMBL" id="UZAN01043361">
    <property type="protein sequence ID" value="VDP78183.1"/>
    <property type="molecule type" value="Genomic_DNA"/>
</dbReference>
<feature type="compositionally biased region" description="Basic and acidic residues" evidence="1">
    <location>
        <begin position="325"/>
        <end position="335"/>
    </location>
</feature>
<dbReference type="AlphaFoldDB" id="A0A183AHD1"/>